<dbReference type="InterPro" id="IPR052712">
    <property type="entry name" value="Acid_resist_chaperone_HdeD"/>
</dbReference>
<feature type="transmembrane region" description="Helical" evidence="1">
    <location>
        <begin position="96"/>
        <end position="114"/>
    </location>
</feature>
<dbReference type="Proteomes" id="UP000036873">
    <property type="component" value="Unassembled WGS sequence"/>
</dbReference>
<proteinExistence type="predicted"/>
<keyword evidence="3" id="KW-1185">Reference proteome</keyword>
<protein>
    <recommendedName>
        <fullName evidence="4">Acid-resistance membrane protein</fullName>
    </recommendedName>
</protein>
<keyword evidence="1" id="KW-1133">Transmembrane helix</keyword>
<evidence type="ECO:0000313" key="2">
    <source>
        <dbReference type="EMBL" id="KNZ40627.1"/>
    </source>
</evidence>
<keyword evidence="1" id="KW-0472">Membrane</keyword>
<accession>A0A0L6TX25</accession>
<evidence type="ECO:0000256" key="1">
    <source>
        <dbReference type="SAM" id="Phobius"/>
    </source>
</evidence>
<comment type="caution">
    <text evidence="2">The sequence shown here is derived from an EMBL/GenBank/DDBJ whole genome shotgun (WGS) entry which is preliminary data.</text>
</comment>
<evidence type="ECO:0000313" key="3">
    <source>
        <dbReference type="Proteomes" id="UP000036873"/>
    </source>
</evidence>
<dbReference type="STRING" id="52689.AKG39_16535"/>
<feature type="transmembrane region" description="Helical" evidence="1">
    <location>
        <begin position="40"/>
        <end position="58"/>
    </location>
</feature>
<dbReference type="GO" id="GO:0005886">
    <property type="term" value="C:plasma membrane"/>
    <property type="evidence" value="ECO:0007669"/>
    <property type="project" value="TreeGrafter"/>
</dbReference>
<feature type="transmembrane region" description="Helical" evidence="1">
    <location>
        <begin position="126"/>
        <end position="144"/>
    </location>
</feature>
<dbReference type="PANTHER" id="PTHR34989:SF1">
    <property type="entry name" value="PROTEIN HDED"/>
    <property type="match status" value="1"/>
</dbReference>
<dbReference type="Pfam" id="PF03729">
    <property type="entry name" value="DUF308"/>
    <property type="match status" value="1"/>
</dbReference>
<keyword evidence="1" id="KW-0812">Transmembrane</keyword>
<dbReference type="EMBL" id="LGYO01000049">
    <property type="protein sequence ID" value="KNZ40627.1"/>
    <property type="molecule type" value="Genomic_DNA"/>
</dbReference>
<dbReference type="PANTHER" id="PTHR34989">
    <property type="entry name" value="PROTEIN HDED"/>
    <property type="match status" value="1"/>
</dbReference>
<dbReference type="AlphaFoldDB" id="A0A0L6TX25"/>
<evidence type="ECO:0008006" key="4">
    <source>
        <dbReference type="Google" id="ProtNLM"/>
    </source>
</evidence>
<name>A0A0L6TX25_9FIRM</name>
<dbReference type="OrthoDB" id="1844438at2"/>
<dbReference type="InterPro" id="IPR005325">
    <property type="entry name" value="DUF308_memb"/>
</dbReference>
<gene>
    <name evidence="2" type="ORF">AKG39_16535</name>
</gene>
<organism evidence="2 3">
    <name type="scientific">Acetobacterium bakii</name>
    <dbReference type="NCBI Taxonomy" id="52689"/>
    <lineage>
        <taxon>Bacteria</taxon>
        <taxon>Bacillati</taxon>
        <taxon>Bacillota</taxon>
        <taxon>Clostridia</taxon>
        <taxon>Eubacteriales</taxon>
        <taxon>Eubacteriaceae</taxon>
        <taxon>Acetobacterium</taxon>
    </lineage>
</organism>
<feature type="transmembrane region" description="Helical" evidence="1">
    <location>
        <begin position="16"/>
        <end position="34"/>
    </location>
</feature>
<reference evidence="3" key="1">
    <citation type="submission" date="2015-07" db="EMBL/GenBank/DDBJ databases">
        <title>Draft genome sequence of Acetobacterium bakii DSM 8293, a potential psychrophilic chemical producer through syngas fermentation.</title>
        <authorList>
            <person name="Song Y."/>
            <person name="Hwang S."/>
            <person name="Cho B.-K."/>
        </authorList>
    </citation>
    <scope>NUCLEOTIDE SEQUENCE [LARGE SCALE GENOMIC DNA]</scope>
    <source>
        <strain evidence="3">DSM 8239</strain>
    </source>
</reference>
<dbReference type="RefSeq" id="WP_050741508.1">
    <property type="nucleotide sequence ID" value="NZ_LGYO01000049.1"/>
</dbReference>
<sequence>MNNDLSSLTKGSKTPGIIVSILMVLLGIGVFLAPQFFVSIMIWIFVAGLIIYGVFLIFDYSKSEVKNGWNLTSGIMALILGVLLIFSPTLARAETFAFMLGFMTLFTGINQISASSVMKKQGSTGTGWLMASGIINIILGFVFISNPFFMLLTFSIIAGVYLVFGGIALFASTFSTK</sequence>
<feature type="transmembrane region" description="Helical" evidence="1">
    <location>
        <begin position="150"/>
        <end position="171"/>
    </location>
</feature>
<feature type="transmembrane region" description="Helical" evidence="1">
    <location>
        <begin position="70"/>
        <end position="90"/>
    </location>
</feature>